<dbReference type="Pfam" id="PF07221">
    <property type="entry name" value="GlcNAc_2-epim"/>
    <property type="match status" value="1"/>
</dbReference>
<name>A0A2K9NDA4_9PROT</name>
<keyword evidence="2 3" id="KW-0413">Isomerase</keyword>
<protein>
    <submittedName>
        <fullName evidence="3">Mannose-6-phosphate isomerase</fullName>
    </submittedName>
</protein>
<accession>A0A2K9NDA4</accession>
<reference evidence="3 4" key="1">
    <citation type="submission" date="2017-12" db="EMBL/GenBank/DDBJ databases">
        <title>Genomes of bacteria within cyanobacterial aggregates.</title>
        <authorList>
            <person name="Cai H."/>
        </authorList>
    </citation>
    <scope>NUCLEOTIDE SEQUENCE [LARGE SCALE GENOMIC DNA]</scope>
    <source>
        <strain evidence="3 4">TH16</strain>
    </source>
</reference>
<gene>
    <name evidence="3" type="ORF">C0V82_13090</name>
</gene>
<dbReference type="InterPro" id="IPR012341">
    <property type="entry name" value="6hp_glycosidase-like_sf"/>
</dbReference>
<dbReference type="KEGG" id="ncb:C0V82_13090"/>
<evidence type="ECO:0000313" key="4">
    <source>
        <dbReference type="Proteomes" id="UP000234752"/>
    </source>
</evidence>
<organism evidence="3 4">
    <name type="scientific">Niveispirillum cyanobacteriorum</name>
    <dbReference type="NCBI Taxonomy" id="1612173"/>
    <lineage>
        <taxon>Bacteria</taxon>
        <taxon>Pseudomonadati</taxon>
        <taxon>Pseudomonadota</taxon>
        <taxon>Alphaproteobacteria</taxon>
        <taxon>Rhodospirillales</taxon>
        <taxon>Azospirillaceae</taxon>
        <taxon>Niveispirillum</taxon>
    </lineage>
</organism>
<evidence type="ECO:0000313" key="3">
    <source>
        <dbReference type="EMBL" id="AUN31067.1"/>
    </source>
</evidence>
<dbReference type="OrthoDB" id="9806359at2"/>
<dbReference type="GO" id="GO:0005975">
    <property type="term" value="P:carbohydrate metabolic process"/>
    <property type="evidence" value="ECO:0007669"/>
    <property type="project" value="InterPro"/>
</dbReference>
<dbReference type="GO" id="GO:0016853">
    <property type="term" value="F:isomerase activity"/>
    <property type="evidence" value="ECO:0007669"/>
    <property type="project" value="UniProtKB-KW"/>
</dbReference>
<keyword evidence="4" id="KW-1185">Reference proteome</keyword>
<dbReference type="EMBL" id="CP025611">
    <property type="protein sequence ID" value="AUN31067.1"/>
    <property type="molecule type" value="Genomic_DNA"/>
</dbReference>
<dbReference type="InterPro" id="IPR034116">
    <property type="entry name" value="AGE_dom"/>
</dbReference>
<proteinExistence type="inferred from homology"/>
<dbReference type="PANTHER" id="PTHR15108">
    <property type="entry name" value="N-ACYLGLUCOSAMINE-2-EPIMERASE"/>
    <property type="match status" value="1"/>
</dbReference>
<dbReference type="AlphaFoldDB" id="A0A2K9NDA4"/>
<dbReference type="InterPro" id="IPR010819">
    <property type="entry name" value="AGE/CE"/>
</dbReference>
<dbReference type="InterPro" id="IPR008928">
    <property type="entry name" value="6-hairpin_glycosidase_sf"/>
</dbReference>
<dbReference type="CDD" id="cd00249">
    <property type="entry name" value="AGE"/>
    <property type="match status" value="1"/>
</dbReference>
<evidence type="ECO:0000256" key="2">
    <source>
        <dbReference type="ARBA" id="ARBA00023235"/>
    </source>
</evidence>
<dbReference type="Proteomes" id="UP000234752">
    <property type="component" value="Chromosome eg_1"/>
</dbReference>
<dbReference type="RefSeq" id="WP_102112683.1">
    <property type="nucleotide sequence ID" value="NZ_BMGN01000011.1"/>
</dbReference>
<comment type="similarity">
    <text evidence="1">Belongs to the N-acylglucosamine 2-epimerase family.</text>
</comment>
<evidence type="ECO:0000256" key="1">
    <source>
        <dbReference type="ARBA" id="ARBA00008558"/>
    </source>
</evidence>
<sequence>MIRSLACDQATLRRDRLVAWLVDHAYPLWSRKGQGPDGSFHEKLDQGTGYPVPGPRRARVQPRQVYAFAMAPSFGWTGPATDLVRRGLDAYLAQYRRPDGLFRASVTIEGTPLDEGPSLYDQAFTLFGLASAAPVLGDIARLHGVAVGLRDLLIAQCRYQGGFTELPQGTLPLQSNPNMHLFEAALAWELVGGDTGWTRMADGIAELALRHFIDADTGALREFFDADWRPAPGVAGRIVEPGHQFEWAWLLLRWGRARRRDDAVQAGLRLLEIGERHGIDPARNVAFNSLLDDFSIHDHSARLWPQTERLKAAVLAAEITGQADFWTLASHTADGLLRYLDTPVPGLWWDKLSADGIFTDEPAPASSFYHIVCAIAEFDRAIRAAGG</sequence>
<dbReference type="SUPFAM" id="SSF48208">
    <property type="entry name" value="Six-hairpin glycosidases"/>
    <property type="match status" value="1"/>
</dbReference>
<dbReference type="Gene3D" id="1.50.10.10">
    <property type="match status" value="1"/>
</dbReference>